<dbReference type="Proteomes" id="UP001211005">
    <property type="component" value="Plasmid unnamed1"/>
</dbReference>
<keyword evidence="2" id="KW-0614">Plasmid</keyword>
<proteinExistence type="predicted"/>
<protein>
    <recommendedName>
        <fullName evidence="1">Plasmid pRiA4b Orf3-like domain-containing protein</fullName>
    </recommendedName>
</protein>
<dbReference type="SUPFAM" id="SSF159941">
    <property type="entry name" value="MM3350-like"/>
    <property type="match status" value="1"/>
</dbReference>
<geneLocation type="plasmid" evidence="2 3">
    <name>unnamed1</name>
</geneLocation>
<accession>A0ABY7LU73</accession>
<dbReference type="RefSeq" id="WP_269561986.1">
    <property type="nucleotide sequence ID" value="NZ_CP114768.1"/>
</dbReference>
<dbReference type="Gene3D" id="3.10.290.30">
    <property type="entry name" value="MM3350-like"/>
    <property type="match status" value="1"/>
</dbReference>
<dbReference type="EMBL" id="CP114768">
    <property type="protein sequence ID" value="WBA43952.1"/>
    <property type="molecule type" value="Genomic_DNA"/>
</dbReference>
<dbReference type="InterPro" id="IPR012912">
    <property type="entry name" value="Plasmid_pRiA4b_Orf3-like"/>
</dbReference>
<sequence>MLVRGDTTLAELHHVFQVVMGWENWHLHSFKLWGKEYGIPYAGGIYGLG</sequence>
<reference evidence="2 3" key="1">
    <citation type="submission" date="2022-12" db="EMBL/GenBank/DDBJ databases">
        <title>Hymenobacter canadensis sp. nov. isolated from lake water of the Cambridge Bay, Canada.</title>
        <authorList>
            <person name="Kim W.H."/>
            <person name="Lee Y.M."/>
        </authorList>
    </citation>
    <scope>NUCLEOTIDE SEQUENCE [LARGE SCALE GENOMIC DNA]</scope>
    <source>
        <strain evidence="2 3">PAMC 29467</strain>
        <plasmid evidence="2 3">unnamed1</plasmid>
    </source>
</reference>
<evidence type="ECO:0000313" key="3">
    <source>
        <dbReference type="Proteomes" id="UP001211005"/>
    </source>
</evidence>
<evidence type="ECO:0000259" key="1">
    <source>
        <dbReference type="Pfam" id="PF07929"/>
    </source>
</evidence>
<feature type="domain" description="Plasmid pRiA4b Orf3-like" evidence="1">
    <location>
        <begin position="2"/>
        <end position="39"/>
    </location>
</feature>
<evidence type="ECO:0000313" key="2">
    <source>
        <dbReference type="EMBL" id="WBA43952.1"/>
    </source>
</evidence>
<dbReference type="InterPro" id="IPR024047">
    <property type="entry name" value="MM3350-like_sf"/>
</dbReference>
<keyword evidence="3" id="KW-1185">Reference proteome</keyword>
<dbReference type="Pfam" id="PF07929">
    <property type="entry name" value="PRiA4_ORF3"/>
    <property type="match status" value="1"/>
</dbReference>
<name>A0ABY7LU73_9BACT</name>
<gene>
    <name evidence="2" type="ORF">O3303_20510</name>
</gene>
<organism evidence="2 3">
    <name type="scientific">Hymenobacter canadensis</name>
    <dbReference type="NCBI Taxonomy" id="2999067"/>
    <lineage>
        <taxon>Bacteria</taxon>
        <taxon>Pseudomonadati</taxon>
        <taxon>Bacteroidota</taxon>
        <taxon>Cytophagia</taxon>
        <taxon>Cytophagales</taxon>
        <taxon>Hymenobacteraceae</taxon>
        <taxon>Hymenobacter</taxon>
    </lineage>
</organism>